<comment type="caution">
    <text evidence="2">The sequence shown here is derived from an EMBL/GenBank/DDBJ whole genome shotgun (WGS) entry which is preliminary data.</text>
</comment>
<evidence type="ECO:0000313" key="2">
    <source>
        <dbReference type="EMBL" id="MFC5525212.1"/>
    </source>
</evidence>
<sequence length="184" mass="19652">MARKVTPKKTARPDEGRNDVAVMHPELSLPIDGRVVVVHEYGFTQGLRVRARAKALVSDLQASIEVGEALTEDMMDVLATHGELLKDLMAESLVRLPPEADAEAIASALAIERAWVGQLGDADGNLLLSAWWGVCGPFFVRQVARRISQTIQLRGPRAGPTSTSPSPPPDTEPPPSSAGTPSDS</sequence>
<feature type="region of interest" description="Disordered" evidence="1">
    <location>
        <begin position="152"/>
        <end position="184"/>
    </location>
</feature>
<gene>
    <name evidence="2" type="ORF">ACFPPA_05595</name>
</gene>
<evidence type="ECO:0000313" key="3">
    <source>
        <dbReference type="Proteomes" id="UP001596114"/>
    </source>
</evidence>
<reference evidence="3" key="1">
    <citation type="journal article" date="2019" name="Int. J. Syst. Evol. Microbiol.">
        <title>The Global Catalogue of Microorganisms (GCM) 10K type strain sequencing project: providing services to taxonomists for standard genome sequencing and annotation.</title>
        <authorList>
            <consortium name="The Broad Institute Genomics Platform"/>
            <consortium name="The Broad Institute Genome Sequencing Center for Infectious Disease"/>
            <person name="Wu L."/>
            <person name="Ma J."/>
        </authorList>
    </citation>
    <scope>NUCLEOTIDE SEQUENCE [LARGE SCALE GENOMIC DNA]</scope>
    <source>
        <strain evidence="3">CGMCC 1.16619</strain>
    </source>
</reference>
<proteinExistence type="predicted"/>
<name>A0ABW0QNM9_9GAMM</name>
<dbReference type="RefSeq" id="WP_377318078.1">
    <property type="nucleotide sequence ID" value="NZ_JBHSNF010000001.1"/>
</dbReference>
<dbReference type="EMBL" id="JBHSNF010000001">
    <property type="protein sequence ID" value="MFC5525212.1"/>
    <property type="molecule type" value="Genomic_DNA"/>
</dbReference>
<dbReference type="Pfam" id="PF20336">
    <property type="entry name" value="DUF6631"/>
    <property type="match status" value="1"/>
</dbReference>
<protein>
    <submittedName>
        <fullName evidence="2">DUF6631 family protein</fullName>
    </submittedName>
</protein>
<keyword evidence="3" id="KW-1185">Reference proteome</keyword>
<evidence type="ECO:0000256" key="1">
    <source>
        <dbReference type="SAM" id="MobiDB-lite"/>
    </source>
</evidence>
<dbReference type="Proteomes" id="UP001596114">
    <property type="component" value="Unassembled WGS sequence"/>
</dbReference>
<organism evidence="2 3">
    <name type="scientific">Rhodanobacter ginsengisoli</name>
    <dbReference type="NCBI Taxonomy" id="418646"/>
    <lineage>
        <taxon>Bacteria</taxon>
        <taxon>Pseudomonadati</taxon>
        <taxon>Pseudomonadota</taxon>
        <taxon>Gammaproteobacteria</taxon>
        <taxon>Lysobacterales</taxon>
        <taxon>Rhodanobacteraceae</taxon>
        <taxon>Rhodanobacter</taxon>
    </lineage>
</organism>
<dbReference type="InterPro" id="IPR046583">
    <property type="entry name" value="DUF6631"/>
</dbReference>
<accession>A0ABW0QNM9</accession>
<feature type="compositionally biased region" description="Pro residues" evidence="1">
    <location>
        <begin position="165"/>
        <end position="176"/>
    </location>
</feature>